<dbReference type="EMBL" id="CP009526">
    <property type="protein sequence ID" value="AKB51739.1"/>
    <property type="molecule type" value="Genomic_DNA"/>
</dbReference>
<dbReference type="AlphaFoldDB" id="A0A0E3QLA5"/>
<evidence type="ECO:0000313" key="1">
    <source>
        <dbReference type="EMBL" id="AKB51739.1"/>
    </source>
</evidence>
<dbReference type="HOGENOM" id="CLU_2433824_0_0_2"/>
<gene>
    <name evidence="1" type="ORF">MSBRW_2486</name>
</gene>
<organism evidence="1 2">
    <name type="scientific">Methanosarcina barkeri str. Wiesmoor</name>
    <dbReference type="NCBI Taxonomy" id="1434109"/>
    <lineage>
        <taxon>Archaea</taxon>
        <taxon>Methanobacteriati</taxon>
        <taxon>Methanobacteriota</taxon>
        <taxon>Stenosarchaea group</taxon>
        <taxon>Methanomicrobia</taxon>
        <taxon>Methanosarcinales</taxon>
        <taxon>Methanosarcinaceae</taxon>
        <taxon>Methanosarcina</taxon>
    </lineage>
</organism>
<dbReference type="GeneID" id="68903979"/>
<dbReference type="Proteomes" id="UP000033038">
    <property type="component" value="Chromosome"/>
</dbReference>
<evidence type="ECO:0000313" key="2">
    <source>
        <dbReference type="Proteomes" id="UP000033038"/>
    </source>
</evidence>
<dbReference type="RefSeq" id="WP_230670183.1">
    <property type="nucleotide sequence ID" value="NZ_CP009526.1"/>
</dbReference>
<dbReference type="KEGG" id="mbw:MSBRW_2486"/>
<proteinExistence type="predicted"/>
<name>A0A0E3QLA5_METBA</name>
<reference evidence="1 2" key="1">
    <citation type="submission" date="2014-07" db="EMBL/GenBank/DDBJ databases">
        <title>Methanogenic archaea and the global carbon cycle.</title>
        <authorList>
            <person name="Henriksen J.R."/>
            <person name="Luke J."/>
            <person name="Reinhart S."/>
            <person name="Benedict M.N."/>
            <person name="Youngblut N.D."/>
            <person name="Metcalf M.E."/>
            <person name="Whitaker R.J."/>
            <person name="Metcalf W.W."/>
        </authorList>
    </citation>
    <scope>NUCLEOTIDE SEQUENCE [LARGE SCALE GENOMIC DNA]</scope>
    <source>
        <strain evidence="1 2">Wiesmoor</strain>
    </source>
</reference>
<protein>
    <submittedName>
        <fullName evidence="1">Uncharacterized protein</fullName>
    </submittedName>
</protein>
<accession>A0A0E3QLA5</accession>
<sequence>MVESKFVVIGAKTDTIASMTSIGDTGYLPIIKDPKNKSIGSTINVVVKDIFLMVSLFIRLFIILSTPNVYKLSAVSFGVSFSSSLMEFNTSLH</sequence>